<reference evidence="1" key="1">
    <citation type="submission" date="2023-06" db="EMBL/GenBank/DDBJ databases">
        <authorList>
            <consortium name="Lawrence Berkeley National Laboratory"/>
            <person name="Ahrendt S."/>
            <person name="Sahu N."/>
            <person name="Indic B."/>
            <person name="Wong-Bajracharya J."/>
            <person name="Merenyi Z."/>
            <person name="Ke H.-M."/>
            <person name="Monk M."/>
            <person name="Kocsube S."/>
            <person name="Drula E."/>
            <person name="Lipzen A."/>
            <person name="Balint B."/>
            <person name="Henrissat B."/>
            <person name="Andreopoulos B."/>
            <person name="Martin F.M."/>
            <person name="Harder C.B."/>
            <person name="Rigling D."/>
            <person name="Ford K.L."/>
            <person name="Foster G.D."/>
            <person name="Pangilinan J."/>
            <person name="Papanicolaou A."/>
            <person name="Barry K."/>
            <person name="LaButti K."/>
            <person name="Viragh M."/>
            <person name="Koriabine M."/>
            <person name="Yan M."/>
            <person name="Riley R."/>
            <person name="Champramary S."/>
            <person name="Plett K.L."/>
            <person name="Tsai I.J."/>
            <person name="Slot J."/>
            <person name="Sipos G."/>
            <person name="Plett J."/>
            <person name="Nagy L.G."/>
            <person name="Grigoriev I.V."/>
        </authorList>
    </citation>
    <scope>NUCLEOTIDE SEQUENCE</scope>
    <source>
        <strain evidence="1">ICMP 16352</strain>
    </source>
</reference>
<gene>
    <name evidence="1" type="ORF">IW261DRAFT_1564177</name>
</gene>
<dbReference type="EMBL" id="JAUEPR010000011">
    <property type="protein sequence ID" value="KAK0479529.1"/>
    <property type="molecule type" value="Genomic_DNA"/>
</dbReference>
<comment type="caution">
    <text evidence="1">The sequence shown here is derived from an EMBL/GenBank/DDBJ whole genome shotgun (WGS) entry which is preliminary data.</text>
</comment>
<evidence type="ECO:0000313" key="1">
    <source>
        <dbReference type="EMBL" id="KAK0479529.1"/>
    </source>
</evidence>
<protein>
    <submittedName>
        <fullName evidence="1">Uncharacterized protein</fullName>
    </submittedName>
</protein>
<accession>A0AA39P8Q9</accession>
<organism evidence="1 2">
    <name type="scientific">Armillaria novae-zelandiae</name>
    <dbReference type="NCBI Taxonomy" id="153914"/>
    <lineage>
        <taxon>Eukaryota</taxon>
        <taxon>Fungi</taxon>
        <taxon>Dikarya</taxon>
        <taxon>Basidiomycota</taxon>
        <taxon>Agaricomycotina</taxon>
        <taxon>Agaricomycetes</taxon>
        <taxon>Agaricomycetidae</taxon>
        <taxon>Agaricales</taxon>
        <taxon>Marasmiineae</taxon>
        <taxon>Physalacriaceae</taxon>
        <taxon>Armillaria</taxon>
    </lineage>
</organism>
<keyword evidence="2" id="KW-1185">Reference proteome</keyword>
<name>A0AA39P8Q9_9AGAR</name>
<dbReference type="Proteomes" id="UP001175227">
    <property type="component" value="Unassembled WGS sequence"/>
</dbReference>
<evidence type="ECO:0000313" key="2">
    <source>
        <dbReference type="Proteomes" id="UP001175227"/>
    </source>
</evidence>
<sequence>MSSLEEIEIRLESLENADSTDHSENLPNLSNFRHVRFALTSECLLIEPEEWMSASVAAQYWERVLKNFRENIIETVTFTLPKIHPIWFPDSERRYWVALYAALTRADMSHLRRVYLEDENSQGMDIRVAVIKDIFPNLYDKGLLVFY</sequence>
<proteinExistence type="predicted"/>
<dbReference type="AlphaFoldDB" id="A0AA39P8Q9"/>